<dbReference type="SUPFAM" id="SSF63817">
    <property type="entry name" value="Sortase"/>
    <property type="match status" value="1"/>
</dbReference>
<dbReference type="Pfam" id="PF04203">
    <property type="entry name" value="Sortase"/>
    <property type="match status" value="1"/>
</dbReference>
<dbReference type="Proteomes" id="UP000248749">
    <property type="component" value="Unassembled WGS sequence"/>
</dbReference>
<evidence type="ECO:0000313" key="3">
    <source>
        <dbReference type="EMBL" id="PZF98999.1"/>
    </source>
</evidence>
<reference evidence="3 4" key="1">
    <citation type="submission" date="2018-01" db="EMBL/GenBank/DDBJ databases">
        <title>Draft genome sequence of Salinispora sp. 13K206.</title>
        <authorList>
            <person name="Sahin N."/>
            <person name="Saygin H."/>
            <person name="Ay H."/>
        </authorList>
    </citation>
    <scope>NUCLEOTIDE SEQUENCE [LARGE SCALE GENOMIC DNA]</scope>
    <source>
        <strain evidence="3 4">13K206</strain>
    </source>
</reference>
<dbReference type="NCBIfam" id="NF033748">
    <property type="entry name" value="class_F_sortase"/>
    <property type="match status" value="1"/>
</dbReference>
<feature type="compositionally biased region" description="Low complexity" evidence="2">
    <location>
        <begin position="57"/>
        <end position="70"/>
    </location>
</feature>
<name>A0A2W2DDX9_9ACTN</name>
<sequence>MALSPRAARSASGRHGFPWRAAGLVLVVLITLTGAGLVALAATAPDPVGPPQPDPAAAPQSLLSPLADEPTTPEPTPSEANASPTTGANHGEARNAPGRPDDDRRSAATRPSPSPSLTGMPRSQPTRIKIPRIGVDAPTAPLGLDRNQQIAVPPLNQPHTTGWYKLGPSPGEVGTAVVVGHVDSRVTGRAVFFRLGALKPGDTIEVLRKDGKKASFTVDGVARYPKKKLPLNLVYGHTGKAQLRLITCGGGYDKAAKSYKENIVVFATLVTDRAPGSRPTPQGNQP</sequence>
<protein>
    <submittedName>
        <fullName evidence="3">Class F sortase</fullName>
    </submittedName>
</protein>
<dbReference type="EMBL" id="POUB01000066">
    <property type="protein sequence ID" value="PZF98999.1"/>
    <property type="molecule type" value="Genomic_DNA"/>
</dbReference>
<keyword evidence="4" id="KW-1185">Reference proteome</keyword>
<evidence type="ECO:0000256" key="2">
    <source>
        <dbReference type="SAM" id="MobiDB-lite"/>
    </source>
</evidence>
<dbReference type="OrthoDB" id="525039at2"/>
<dbReference type="GO" id="GO:0016787">
    <property type="term" value="F:hydrolase activity"/>
    <property type="evidence" value="ECO:0007669"/>
    <property type="project" value="UniProtKB-KW"/>
</dbReference>
<evidence type="ECO:0000313" key="4">
    <source>
        <dbReference type="Proteomes" id="UP000248749"/>
    </source>
</evidence>
<keyword evidence="1" id="KW-0378">Hydrolase</keyword>
<dbReference type="InterPro" id="IPR005754">
    <property type="entry name" value="Sortase"/>
</dbReference>
<gene>
    <name evidence="3" type="ORF">C1I99_12370</name>
</gene>
<dbReference type="AlphaFoldDB" id="A0A2W2DDX9"/>
<dbReference type="CDD" id="cd05829">
    <property type="entry name" value="Sortase_F"/>
    <property type="match status" value="1"/>
</dbReference>
<dbReference type="Gene3D" id="2.40.260.10">
    <property type="entry name" value="Sortase"/>
    <property type="match status" value="1"/>
</dbReference>
<feature type="region of interest" description="Disordered" evidence="2">
    <location>
        <begin position="48"/>
        <end position="131"/>
    </location>
</feature>
<organism evidence="3 4">
    <name type="scientific">Micromonospora deserti</name>
    <dbReference type="NCBI Taxonomy" id="2070366"/>
    <lineage>
        <taxon>Bacteria</taxon>
        <taxon>Bacillati</taxon>
        <taxon>Actinomycetota</taxon>
        <taxon>Actinomycetes</taxon>
        <taxon>Micromonosporales</taxon>
        <taxon>Micromonosporaceae</taxon>
        <taxon>Micromonospora</taxon>
    </lineage>
</organism>
<dbReference type="InterPro" id="IPR023365">
    <property type="entry name" value="Sortase_dom-sf"/>
</dbReference>
<accession>A0A2W2DDX9</accession>
<dbReference type="InterPro" id="IPR042001">
    <property type="entry name" value="Sortase_F"/>
</dbReference>
<evidence type="ECO:0000256" key="1">
    <source>
        <dbReference type="ARBA" id="ARBA00022801"/>
    </source>
</evidence>
<proteinExistence type="predicted"/>
<comment type="caution">
    <text evidence="3">The sequence shown here is derived from an EMBL/GenBank/DDBJ whole genome shotgun (WGS) entry which is preliminary data.</text>
</comment>